<feature type="domain" description="PAS" evidence="9">
    <location>
        <begin position="186"/>
        <end position="241"/>
    </location>
</feature>
<evidence type="ECO:0000256" key="2">
    <source>
        <dbReference type="ARBA" id="ARBA00022737"/>
    </source>
</evidence>
<dbReference type="Proteomes" id="UP000504635">
    <property type="component" value="Unplaced"/>
</dbReference>
<feature type="transmembrane region" description="Helical" evidence="8">
    <location>
        <begin position="646"/>
        <end position="665"/>
    </location>
</feature>
<sequence>MLSQVLMSNSSHQRRAGDGSSEYPGAGPSGVFRGVQGGFYQQDPMAGTAHHGGSVTGTVVHQQHHYHHQEAGSSSGSGGRHGGIAQHQWYSPPPQATYSYVGPSNSREMRNRAEKQRRDRINSFIGELHHLVPLVSTSAKKMDKISTLRLSAAYLRLCHLLAKSKGVRMDFPCQVDQFIMEQLVGEDLKGFMMILSPDGKIVFVSPSVESLLGHLQTDLLGESLYSVTASEDRERLKTYLRCEGELEQGWRKYFSIRIKRAGPRSEPAIYETIKMMGIHKQMTPTNVDSTNANCTALVPSTSGGAPEPYNSDLLIFFAKIFRPEPLIGMLQQASKDEYVTRHLIDGRIIGCDQRISLIAGYMSDEVTNQSAFLYMHRDDVRWVMIALRQMYDKGESRGNSCYRLKSRNGEFIYLKTFGFLEIDKKGIVESFVCVNTLVNEDEGQMEIREMKRRYGAIFSNPLSNLGDSEDSSSGMEDEQCSETSQIMRRVATLQKVRSDDFTEDPQVVESAIHELMQNLPSPGSDNANEADQLRAQEEQMRERNIAQRNANNNVKSSAEEVVPKQPDNKASSKIPHLKLRVGSKRAASLSPDHIKRQRMSSVDSEVSQLSPISPSISSKGSPMSQIQKIWNFQSLQETHSYGSSRISIPAVFCVTLIICYIIFSVV</sequence>
<dbReference type="Gene3D" id="4.10.280.10">
    <property type="entry name" value="Helix-loop-helix DNA-binding domain"/>
    <property type="match status" value="1"/>
</dbReference>
<name>A0A6J2YRE0_SITOR</name>
<feature type="compositionally biased region" description="Basic and acidic residues" evidence="7">
    <location>
        <begin position="531"/>
        <end position="545"/>
    </location>
</feature>
<dbReference type="CTD" id="115889921"/>
<dbReference type="GO" id="GO:0005634">
    <property type="term" value="C:nucleus"/>
    <property type="evidence" value="ECO:0007669"/>
    <property type="project" value="UniProtKB-SubCell"/>
</dbReference>
<evidence type="ECO:0000256" key="1">
    <source>
        <dbReference type="ARBA" id="ARBA00004123"/>
    </source>
</evidence>
<dbReference type="NCBIfam" id="TIGR00229">
    <property type="entry name" value="sensory_box"/>
    <property type="match status" value="1"/>
</dbReference>
<dbReference type="AlphaFoldDB" id="A0A6J2YRE0"/>
<keyword evidence="5" id="KW-0804">Transcription</keyword>
<keyword evidence="3" id="KW-0805">Transcription regulation</keyword>
<dbReference type="InterPro" id="IPR036638">
    <property type="entry name" value="HLH_DNA-bd_sf"/>
</dbReference>
<proteinExistence type="predicted"/>
<dbReference type="GO" id="GO:0046983">
    <property type="term" value="F:protein dimerization activity"/>
    <property type="evidence" value="ECO:0007669"/>
    <property type="project" value="InterPro"/>
</dbReference>
<evidence type="ECO:0000313" key="12">
    <source>
        <dbReference type="RefSeq" id="XP_030765877.1"/>
    </source>
</evidence>
<dbReference type="GO" id="GO:0045944">
    <property type="term" value="P:positive regulation of transcription by RNA polymerase II"/>
    <property type="evidence" value="ECO:0007669"/>
    <property type="project" value="UniProtKB-ARBA"/>
</dbReference>
<dbReference type="CDD" id="cd11391">
    <property type="entry name" value="bHLH_PAS"/>
    <property type="match status" value="1"/>
</dbReference>
<keyword evidence="8" id="KW-1133">Transmembrane helix</keyword>
<dbReference type="InterPro" id="IPR011598">
    <property type="entry name" value="bHLH_dom"/>
</dbReference>
<evidence type="ECO:0000259" key="9">
    <source>
        <dbReference type="PROSITE" id="PS50112"/>
    </source>
</evidence>
<evidence type="ECO:0000256" key="5">
    <source>
        <dbReference type="ARBA" id="ARBA00023163"/>
    </source>
</evidence>
<dbReference type="GO" id="GO:0003700">
    <property type="term" value="F:DNA-binding transcription factor activity"/>
    <property type="evidence" value="ECO:0007669"/>
    <property type="project" value="InterPro"/>
</dbReference>
<dbReference type="CDD" id="cd00130">
    <property type="entry name" value="PAS"/>
    <property type="match status" value="2"/>
</dbReference>
<dbReference type="RefSeq" id="XP_030765877.1">
    <property type="nucleotide sequence ID" value="XM_030910017.1"/>
</dbReference>
<keyword evidence="11" id="KW-1185">Reference proteome</keyword>
<feature type="region of interest" description="Disordered" evidence="7">
    <location>
        <begin position="62"/>
        <end position="91"/>
    </location>
</feature>
<dbReference type="Pfam" id="PF00989">
    <property type="entry name" value="PAS"/>
    <property type="match status" value="1"/>
</dbReference>
<dbReference type="Gene3D" id="3.30.450.20">
    <property type="entry name" value="PAS domain"/>
    <property type="match status" value="2"/>
</dbReference>
<dbReference type="Pfam" id="PF00010">
    <property type="entry name" value="HLH"/>
    <property type="match status" value="1"/>
</dbReference>
<evidence type="ECO:0000256" key="3">
    <source>
        <dbReference type="ARBA" id="ARBA00023015"/>
    </source>
</evidence>
<dbReference type="SUPFAM" id="SSF55785">
    <property type="entry name" value="PYP-like sensor domain (PAS domain)"/>
    <property type="match status" value="2"/>
</dbReference>
<dbReference type="SUPFAM" id="SSF47459">
    <property type="entry name" value="HLH, helix-loop-helix DNA-binding domain"/>
    <property type="match status" value="1"/>
</dbReference>
<dbReference type="PROSITE" id="PS50112">
    <property type="entry name" value="PAS"/>
    <property type="match status" value="2"/>
</dbReference>
<dbReference type="PROSITE" id="PS50888">
    <property type="entry name" value="BHLH"/>
    <property type="match status" value="1"/>
</dbReference>
<feature type="region of interest" description="Disordered" evidence="7">
    <location>
        <begin position="585"/>
        <end position="620"/>
    </location>
</feature>
<dbReference type="InterPro" id="IPR050933">
    <property type="entry name" value="Circadian_TF"/>
</dbReference>
<dbReference type="SMART" id="SM00353">
    <property type="entry name" value="HLH"/>
    <property type="match status" value="1"/>
</dbReference>
<evidence type="ECO:0000256" key="6">
    <source>
        <dbReference type="ARBA" id="ARBA00023242"/>
    </source>
</evidence>
<dbReference type="PANTHER" id="PTHR23042">
    <property type="entry name" value="CIRCADIAN PROTEIN CLOCK/ARNT/BMAL/PAS"/>
    <property type="match status" value="1"/>
</dbReference>
<dbReference type="Pfam" id="PF14598">
    <property type="entry name" value="PAS_11"/>
    <property type="match status" value="1"/>
</dbReference>
<dbReference type="InterPro" id="IPR000014">
    <property type="entry name" value="PAS"/>
</dbReference>
<keyword evidence="4" id="KW-0238">DNA-binding</keyword>
<feature type="region of interest" description="Disordered" evidence="7">
    <location>
        <begin position="518"/>
        <end position="571"/>
    </location>
</feature>
<dbReference type="OrthoDB" id="7788762at2759"/>
<dbReference type="FunCoup" id="A0A6J2YRE0">
    <property type="interactions" value="15"/>
</dbReference>
<accession>A0A6J2YRE0</accession>
<protein>
    <submittedName>
        <fullName evidence="12">Circadian locomoter output cycles protein kaput-like isoform X1</fullName>
    </submittedName>
</protein>
<dbReference type="KEGG" id="soy:115889921"/>
<dbReference type="PRINTS" id="PR00785">
    <property type="entry name" value="NCTRNSLOCATR"/>
</dbReference>
<feature type="domain" description="PAS" evidence="9">
    <location>
        <begin position="345"/>
        <end position="394"/>
    </location>
</feature>
<dbReference type="SMART" id="SM00091">
    <property type="entry name" value="PAS"/>
    <property type="match status" value="2"/>
</dbReference>
<evidence type="ECO:0000259" key="10">
    <source>
        <dbReference type="PROSITE" id="PS50888"/>
    </source>
</evidence>
<evidence type="ECO:0000256" key="4">
    <source>
        <dbReference type="ARBA" id="ARBA00023125"/>
    </source>
</evidence>
<dbReference type="GO" id="GO:0005737">
    <property type="term" value="C:cytoplasm"/>
    <property type="evidence" value="ECO:0007669"/>
    <property type="project" value="InterPro"/>
</dbReference>
<dbReference type="GO" id="GO:0005667">
    <property type="term" value="C:transcription regulator complex"/>
    <property type="evidence" value="ECO:0007669"/>
    <property type="project" value="InterPro"/>
</dbReference>
<feature type="compositionally biased region" description="Low complexity" evidence="7">
    <location>
        <begin position="607"/>
        <end position="620"/>
    </location>
</feature>
<dbReference type="InterPro" id="IPR035965">
    <property type="entry name" value="PAS-like_dom_sf"/>
</dbReference>
<evidence type="ECO:0000256" key="8">
    <source>
        <dbReference type="SAM" id="Phobius"/>
    </source>
</evidence>
<gene>
    <name evidence="12" type="primary">LOC115889921</name>
</gene>
<keyword evidence="8" id="KW-0472">Membrane</keyword>
<feature type="compositionally biased region" description="Polar residues" evidence="7">
    <location>
        <begin position="1"/>
        <end position="11"/>
    </location>
</feature>
<organism evidence="11 12">
    <name type="scientific">Sitophilus oryzae</name>
    <name type="common">Rice weevil</name>
    <name type="synonym">Curculio oryzae</name>
    <dbReference type="NCBI Taxonomy" id="7048"/>
    <lineage>
        <taxon>Eukaryota</taxon>
        <taxon>Metazoa</taxon>
        <taxon>Ecdysozoa</taxon>
        <taxon>Arthropoda</taxon>
        <taxon>Hexapoda</taxon>
        <taxon>Insecta</taxon>
        <taxon>Pterygota</taxon>
        <taxon>Neoptera</taxon>
        <taxon>Endopterygota</taxon>
        <taxon>Coleoptera</taxon>
        <taxon>Polyphaga</taxon>
        <taxon>Cucujiformia</taxon>
        <taxon>Curculionidae</taxon>
        <taxon>Dryophthorinae</taxon>
        <taxon>Sitophilus</taxon>
    </lineage>
</organism>
<dbReference type="InParanoid" id="A0A6J2YRE0"/>
<keyword evidence="2" id="KW-0677">Repeat</keyword>
<keyword evidence="6" id="KW-0539">Nucleus</keyword>
<evidence type="ECO:0000313" key="11">
    <source>
        <dbReference type="Proteomes" id="UP000504635"/>
    </source>
</evidence>
<feature type="region of interest" description="Disordered" evidence="7">
    <location>
        <begin position="1"/>
        <end position="37"/>
    </location>
</feature>
<evidence type="ECO:0000256" key="7">
    <source>
        <dbReference type="SAM" id="MobiDB-lite"/>
    </source>
</evidence>
<feature type="compositionally biased region" description="Polar residues" evidence="7">
    <location>
        <begin position="518"/>
        <end position="529"/>
    </location>
</feature>
<dbReference type="GO" id="GO:0003677">
    <property type="term" value="F:DNA binding"/>
    <property type="evidence" value="ECO:0007669"/>
    <property type="project" value="UniProtKB-KW"/>
</dbReference>
<feature type="domain" description="BHLH" evidence="10">
    <location>
        <begin position="105"/>
        <end position="158"/>
    </location>
</feature>
<comment type="subcellular location">
    <subcellularLocation>
        <location evidence="1">Nucleus</location>
    </subcellularLocation>
</comment>
<keyword evidence="8" id="KW-0812">Transmembrane</keyword>
<dbReference type="GeneID" id="115889921"/>
<dbReference type="InterPro" id="IPR001067">
    <property type="entry name" value="Nuc_translocat"/>
</dbReference>
<feature type="compositionally biased region" description="Polar residues" evidence="7">
    <location>
        <begin position="546"/>
        <end position="556"/>
    </location>
</feature>
<dbReference type="InterPro" id="IPR013767">
    <property type="entry name" value="PAS_fold"/>
</dbReference>
<reference evidence="12" key="1">
    <citation type="submission" date="2025-08" db="UniProtKB">
        <authorList>
            <consortium name="RefSeq"/>
        </authorList>
    </citation>
    <scope>IDENTIFICATION</scope>
    <source>
        <tissue evidence="12">Gonads</tissue>
    </source>
</reference>